<dbReference type="GO" id="GO:0005525">
    <property type="term" value="F:GTP binding"/>
    <property type="evidence" value="ECO:0007669"/>
    <property type="project" value="InterPro"/>
</dbReference>
<comment type="caution">
    <text evidence="2">The sequence shown here is derived from an EMBL/GenBank/DDBJ whole genome shotgun (WGS) entry which is preliminary data.</text>
</comment>
<reference evidence="2" key="1">
    <citation type="submission" date="2022-08" db="EMBL/GenBank/DDBJ databases">
        <authorList>
            <consortium name="DOE Joint Genome Institute"/>
            <person name="Min B."/>
            <person name="Riley R."/>
            <person name="Sierra-Patev S."/>
            <person name="Naranjo-Ortiz M."/>
            <person name="Looney B."/>
            <person name="Konkel Z."/>
            <person name="Slot J.C."/>
            <person name="Sakamoto Y."/>
            <person name="Steenwyk J.L."/>
            <person name="Rokas A."/>
            <person name="Carro J."/>
            <person name="Camarero S."/>
            <person name="Ferreira P."/>
            <person name="Molpeceres G."/>
            <person name="Ruiz-Duenas F.J."/>
            <person name="Serrano A."/>
            <person name="Henrissat B."/>
            <person name="Drula E."/>
            <person name="Hughes K.W."/>
            <person name="Mata J.L."/>
            <person name="Ishikawa N.K."/>
            <person name="Vargas-Isla R."/>
            <person name="Ushijima S."/>
            <person name="Smith C.A."/>
            <person name="Ahrendt S."/>
            <person name="Andreopoulos W."/>
            <person name="He G."/>
            <person name="Labutti K."/>
            <person name="Lipzen A."/>
            <person name="Ng V."/>
            <person name="Sandor L."/>
            <person name="Barry K."/>
            <person name="Martinez A.T."/>
            <person name="Xiao Y."/>
            <person name="Gibbons J.G."/>
            <person name="Terashima K."/>
            <person name="Hibbett D.S."/>
            <person name="Grigoriev I.V."/>
        </authorList>
    </citation>
    <scope>NUCLEOTIDE SEQUENCE</scope>
    <source>
        <strain evidence="2">TFB10291</strain>
    </source>
</reference>
<organism evidence="2 3">
    <name type="scientific">Lentinula aff. detonsa</name>
    <dbReference type="NCBI Taxonomy" id="2804958"/>
    <lineage>
        <taxon>Eukaryota</taxon>
        <taxon>Fungi</taxon>
        <taxon>Dikarya</taxon>
        <taxon>Basidiomycota</taxon>
        <taxon>Agaricomycotina</taxon>
        <taxon>Agaricomycetes</taxon>
        <taxon>Agaricomycetidae</taxon>
        <taxon>Agaricales</taxon>
        <taxon>Marasmiineae</taxon>
        <taxon>Omphalotaceae</taxon>
        <taxon>Lentinula</taxon>
    </lineage>
</organism>
<evidence type="ECO:0000259" key="1">
    <source>
        <dbReference type="Pfam" id="PF01926"/>
    </source>
</evidence>
<dbReference type="CDD" id="cd00882">
    <property type="entry name" value="Ras_like_GTPase"/>
    <property type="match status" value="1"/>
</dbReference>
<dbReference type="AlphaFoldDB" id="A0AA38NDZ1"/>
<dbReference type="EMBL" id="MU793277">
    <property type="protein sequence ID" value="KAJ3788296.1"/>
    <property type="molecule type" value="Genomic_DNA"/>
</dbReference>
<dbReference type="Pfam" id="PF01926">
    <property type="entry name" value="MMR_HSR1"/>
    <property type="match status" value="1"/>
</dbReference>
<sequence>VIGASGTGKTTFINAVSDSHLPVGYSLEPCTTTIQLSSPFEICGHKLQFVDTPGDEDTGTLKSISEFLAKMYKGGSTIAGILYFPNLSGPRVGGIGRRNMRVFRELCGEAAMSKVLIVVTGIDPSSTAREVELRENPKFFYAAIQDGARLLRYDGTTECAKGIVSHLFEFEVAEGEKVVLKIQEELVNDSIKLSNSVSVAQLDPDLIQAMRNFEEGLEGKYFVFYTRKVNDHDLIEIQTNKITASMEPQLLFAKLEVEDLRSQLVDTLAEKDQIANAYKVLQEQRLSLQHAVLLGLMLIVAWWVL</sequence>
<gene>
    <name evidence="2" type="ORF">GGU10DRAFT_263205</name>
</gene>
<evidence type="ECO:0000313" key="3">
    <source>
        <dbReference type="Proteomes" id="UP001163798"/>
    </source>
</evidence>
<dbReference type="Proteomes" id="UP001163798">
    <property type="component" value="Unassembled WGS sequence"/>
</dbReference>
<dbReference type="InterPro" id="IPR027417">
    <property type="entry name" value="P-loop_NTPase"/>
</dbReference>
<dbReference type="SUPFAM" id="SSF52540">
    <property type="entry name" value="P-loop containing nucleoside triphosphate hydrolases"/>
    <property type="match status" value="1"/>
</dbReference>
<keyword evidence="3" id="KW-1185">Reference proteome</keyword>
<dbReference type="Gene3D" id="3.40.50.300">
    <property type="entry name" value="P-loop containing nucleotide triphosphate hydrolases"/>
    <property type="match status" value="1"/>
</dbReference>
<name>A0AA38NDZ1_9AGAR</name>
<evidence type="ECO:0000313" key="2">
    <source>
        <dbReference type="EMBL" id="KAJ3788296.1"/>
    </source>
</evidence>
<feature type="non-terminal residue" evidence="2">
    <location>
        <position position="305"/>
    </location>
</feature>
<accession>A0AA38NDZ1</accession>
<protein>
    <recommendedName>
        <fullName evidence="1">G domain-containing protein</fullName>
    </recommendedName>
</protein>
<proteinExistence type="predicted"/>
<dbReference type="InterPro" id="IPR006073">
    <property type="entry name" value="GTP-bd"/>
</dbReference>
<feature type="domain" description="G" evidence="1">
    <location>
        <begin position="1"/>
        <end position="55"/>
    </location>
</feature>